<evidence type="ECO:0000313" key="11">
    <source>
        <dbReference type="Proteomes" id="UP000654075"/>
    </source>
</evidence>
<dbReference type="InterPro" id="IPR027417">
    <property type="entry name" value="P-loop_NTPase"/>
</dbReference>
<feature type="domain" description="SMC hinge" evidence="9">
    <location>
        <begin position="1130"/>
        <end position="1246"/>
    </location>
</feature>
<evidence type="ECO:0000313" key="10">
    <source>
        <dbReference type="EMBL" id="CAE8589102.1"/>
    </source>
</evidence>
<protein>
    <recommendedName>
        <fullName evidence="9">SMC hinge domain-containing protein</fullName>
    </recommendedName>
</protein>
<evidence type="ECO:0000256" key="8">
    <source>
        <dbReference type="SAM" id="MobiDB-lite"/>
    </source>
</evidence>
<comment type="caution">
    <text evidence="10">The sequence shown here is derived from an EMBL/GenBank/DDBJ whole genome shotgun (WGS) entry which is preliminary data.</text>
</comment>
<dbReference type="GO" id="GO:0000796">
    <property type="term" value="C:condensin complex"/>
    <property type="evidence" value="ECO:0007669"/>
    <property type="project" value="TreeGrafter"/>
</dbReference>
<dbReference type="InterPro" id="IPR036277">
    <property type="entry name" value="SMC_hinge_sf"/>
</dbReference>
<dbReference type="Gene3D" id="3.40.50.300">
    <property type="entry name" value="P-loop containing nucleotide triphosphate hydrolases"/>
    <property type="match status" value="1"/>
</dbReference>
<dbReference type="PANTHER" id="PTHR18937:SF172">
    <property type="entry name" value="STRUCTURAL MAINTENANCE OF CHROMOSOMES PROTEIN"/>
    <property type="match status" value="1"/>
</dbReference>
<comment type="subcellular location">
    <subcellularLocation>
        <location evidence="1">Nucleus</location>
    </subcellularLocation>
</comment>
<dbReference type="InterPro" id="IPR010935">
    <property type="entry name" value="SMC_hinge"/>
</dbReference>
<dbReference type="InterPro" id="IPR003395">
    <property type="entry name" value="RecF/RecN/SMC_N"/>
</dbReference>
<dbReference type="SUPFAM" id="SSF52540">
    <property type="entry name" value="P-loop containing nucleoside triphosphate hydrolases"/>
    <property type="match status" value="1"/>
</dbReference>
<evidence type="ECO:0000259" key="9">
    <source>
        <dbReference type="SMART" id="SM00968"/>
    </source>
</evidence>
<name>A0A813DMI4_POLGL</name>
<keyword evidence="4" id="KW-0067">ATP-binding</keyword>
<reference evidence="10" key="1">
    <citation type="submission" date="2021-02" db="EMBL/GenBank/DDBJ databases">
        <authorList>
            <person name="Dougan E. K."/>
            <person name="Rhodes N."/>
            <person name="Thang M."/>
            <person name="Chan C."/>
        </authorList>
    </citation>
    <scope>NUCLEOTIDE SEQUENCE</scope>
</reference>
<dbReference type="Pfam" id="PF06470">
    <property type="entry name" value="SMC_hinge"/>
    <property type="match status" value="1"/>
</dbReference>
<evidence type="ECO:0000256" key="3">
    <source>
        <dbReference type="ARBA" id="ARBA00022741"/>
    </source>
</evidence>
<feature type="coiled-coil region" evidence="7">
    <location>
        <begin position="1293"/>
        <end position="1327"/>
    </location>
</feature>
<feature type="coiled-coil region" evidence="7">
    <location>
        <begin position="1072"/>
        <end position="1110"/>
    </location>
</feature>
<dbReference type="GO" id="GO:0005634">
    <property type="term" value="C:nucleus"/>
    <property type="evidence" value="ECO:0007669"/>
    <property type="project" value="UniProtKB-SubCell"/>
</dbReference>
<keyword evidence="5 7" id="KW-0175">Coiled coil</keyword>
<feature type="coiled-coil region" evidence="7">
    <location>
        <begin position="921"/>
        <end position="955"/>
    </location>
</feature>
<evidence type="ECO:0000256" key="2">
    <source>
        <dbReference type="ARBA" id="ARBA00006005"/>
    </source>
</evidence>
<evidence type="ECO:0000256" key="7">
    <source>
        <dbReference type="SAM" id="Coils"/>
    </source>
</evidence>
<feature type="compositionally biased region" description="Low complexity" evidence="8">
    <location>
        <begin position="517"/>
        <end position="536"/>
    </location>
</feature>
<dbReference type="SUPFAM" id="SSF75553">
    <property type="entry name" value="Smc hinge domain"/>
    <property type="match status" value="1"/>
</dbReference>
<dbReference type="Gene3D" id="3.30.70.1620">
    <property type="match status" value="1"/>
</dbReference>
<feature type="coiled-coil region" evidence="7">
    <location>
        <begin position="1372"/>
        <end position="1498"/>
    </location>
</feature>
<sequence length="1549" mass="173078">MAPRKNSKKAEEAEVAEDQAMEVEEQEEQPEGEEAAAEEAEDMQEEGAAEEGEEEEAEADAEEETAGQLAPAEEEAEEPSTEQVVETEAAAGAIAEKEVAKPRLMIREIVLENFKSYGGRKIIGPFHKSFSSIVGPNGSGKSNTIDALLFVFGKRAKKMRLNKVSELIHQSGAMPNLNSAKVEVTFQDIRDTGDGPEDYEILEGTTLTVSREAFKNNSSKYYLDGKLSNFGDVTTLLKTRGVDLEHNRFLILQGEVEQISLMKPKASWLRLLGVKVPERPLLLATDTGGTLGAADALGDLGVPFRYLFASEADLPTLNLLMNQHPSCVPESVFGGTVGRDRGGLCRVTGKWQAVPKVQLDLYIACSGTHSANPDRFFAAVKYIAEYLPKAVILEDLMAACRPDHAGNLAADAIIALLEQASPYEVDAFMVNTADYGLPQRRLRIYYVMVQKSVLRPWYLHKQESLGRLRESLAQLRRRLSTAPLEAEHLLLHCEGACSTGGDLCCSSSDATFLSTTPSTSQAEPQAASESAPSRAPATMASENLSLLQGLMAMSPNMASLHQRFRRQLGLSLEDNSYFESAGARLVQCLRSVREADLCQIHWLKARKEGREVRFVSTTQDVHRAQVSFTGEIPPLTAHTRLWSYRLQRCLGGREMMALQGFALSKWSFESVSESSLCRVASNAMAVNGIAALLAALLSGSDFGAPGERDLDSEAQQMRERRRTQLSDLRQHELLSDWRRKYAALRRRLDGMRYRSAFGALTPHEDGLLEYLEDIIGSNRFLEPIEQSEAVVEKLTEQRQEKLNRLRVAEREKESLDGPRKEAEAWVTAEAERLELQSLLAQAEAKKSQANHAGLEEEHKALQTHMEGHRLKMEGFEKEVKAIEGEHNTHLSDYNKIKEKMEKSALDFKEFERLDVKFTEDIAFHEQKLQKLSQTAQREREQAVQLVKDAEQLKVDAPTREQELDSAERFRTSQATKLEQLFAGLKGKAERLRPAKEAKEKELVPLQQKLTEVKKVVEVAQTEAGFLRHNTVEVADQIEQLKREHTECSQRLSVRELEGKDATKMRKDRVKLVGDAKQRLGQVTAQMEEVTQEAQATRVKAEEARSEFEQEHFRGRLIKAVYEQSKAGRLKGVYGRLGDLGTINKKYDVAVSTACSMLDAIVVETTEDAQAVIEFIRSQDLGRTTCICMQKIQEKARHMDSFDNAPESASRLLDLIKPEKPEYRVAFFFALGNTLVAKDMDQATRIGLQGKTRHRVVTLAGGLIDTSGTMSGGGGKVASGGMRASICRYSPEEVKGLVAAYEQANAKLVSIRQERQALDEALTLTEKEISDIELREQKCTMEVSALTKQMEAYDARLKVLKVPQLSGDEKSKLKQLEKLIESRSDELNTIMQEHQAVEEEVRKLHDQIMNIGGDELKQAKAKLEESTKKCEDMRRNIKKALLDADNMVKNSKKAEASAKVAVDEHKTCEKALETLRKEHAKLDDKAEQVLNAYNKLKDTLAEKDEVLTALRGKRDEVIQKASSLKSQEVDLVNEMEVKTRTLRELYGRIT</sequence>
<feature type="region of interest" description="Disordered" evidence="8">
    <location>
        <begin position="1"/>
        <end position="87"/>
    </location>
</feature>
<comment type="similarity">
    <text evidence="2">Belongs to the SMC family. SMC4 subfamily.</text>
</comment>
<keyword evidence="3" id="KW-0547">Nucleotide-binding</keyword>
<dbReference type="EMBL" id="CAJNNV010003485">
    <property type="protein sequence ID" value="CAE8589102.1"/>
    <property type="molecule type" value="Genomic_DNA"/>
</dbReference>
<evidence type="ECO:0000256" key="1">
    <source>
        <dbReference type="ARBA" id="ARBA00004123"/>
    </source>
</evidence>
<dbReference type="GO" id="GO:0032259">
    <property type="term" value="P:methylation"/>
    <property type="evidence" value="ECO:0007669"/>
    <property type="project" value="UniProtKB-KW"/>
</dbReference>
<dbReference type="Gene3D" id="3.40.50.150">
    <property type="entry name" value="Vaccinia Virus protein VP39"/>
    <property type="match status" value="1"/>
</dbReference>
<dbReference type="SUPFAM" id="SSF53335">
    <property type="entry name" value="S-adenosyl-L-methionine-dependent methyltransferases"/>
    <property type="match status" value="1"/>
</dbReference>
<dbReference type="PANTHER" id="PTHR18937">
    <property type="entry name" value="STRUCTURAL MAINTENANCE OF CHROMOSOMES SMC FAMILY MEMBER"/>
    <property type="match status" value="1"/>
</dbReference>
<gene>
    <name evidence="10" type="ORF">PGLA1383_LOCUS7881</name>
</gene>
<dbReference type="Gene3D" id="1.20.1060.20">
    <property type="match status" value="1"/>
</dbReference>
<feature type="non-terminal residue" evidence="10">
    <location>
        <position position="1"/>
    </location>
</feature>
<feature type="compositionally biased region" description="Acidic residues" evidence="8">
    <location>
        <begin position="13"/>
        <end position="65"/>
    </location>
</feature>
<accession>A0A813DMI4</accession>
<dbReference type="GO" id="GO:0008168">
    <property type="term" value="F:methyltransferase activity"/>
    <property type="evidence" value="ECO:0007669"/>
    <property type="project" value="UniProtKB-KW"/>
</dbReference>
<dbReference type="Pfam" id="PF02463">
    <property type="entry name" value="SMC_N"/>
    <property type="match status" value="1"/>
</dbReference>
<dbReference type="GO" id="GO:0007076">
    <property type="term" value="P:mitotic chromosome condensation"/>
    <property type="evidence" value="ECO:0007669"/>
    <property type="project" value="TreeGrafter"/>
</dbReference>
<feature type="coiled-coil region" evidence="7">
    <location>
        <begin position="784"/>
        <end position="885"/>
    </location>
</feature>
<evidence type="ECO:0000256" key="6">
    <source>
        <dbReference type="ARBA" id="ARBA00023242"/>
    </source>
</evidence>
<dbReference type="Proteomes" id="UP000654075">
    <property type="component" value="Unassembled WGS sequence"/>
</dbReference>
<dbReference type="InterPro" id="IPR029063">
    <property type="entry name" value="SAM-dependent_MTases_sf"/>
</dbReference>
<dbReference type="GO" id="GO:0005524">
    <property type="term" value="F:ATP binding"/>
    <property type="evidence" value="ECO:0007669"/>
    <property type="project" value="UniProtKB-KW"/>
</dbReference>
<evidence type="ECO:0000256" key="5">
    <source>
        <dbReference type="ARBA" id="ARBA00023054"/>
    </source>
</evidence>
<organism evidence="10 11">
    <name type="scientific">Polarella glacialis</name>
    <name type="common">Dinoflagellate</name>
    <dbReference type="NCBI Taxonomy" id="89957"/>
    <lineage>
        <taxon>Eukaryota</taxon>
        <taxon>Sar</taxon>
        <taxon>Alveolata</taxon>
        <taxon>Dinophyceae</taxon>
        <taxon>Suessiales</taxon>
        <taxon>Suessiaceae</taxon>
        <taxon>Polarella</taxon>
    </lineage>
</organism>
<keyword evidence="6" id="KW-0539">Nucleus</keyword>
<proteinExistence type="inferred from homology"/>
<keyword evidence="11" id="KW-1185">Reference proteome</keyword>
<dbReference type="OrthoDB" id="5575062at2759"/>
<dbReference type="SMART" id="SM00968">
    <property type="entry name" value="SMC_hinge"/>
    <property type="match status" value="1"/>
</dbReference>
<feature type="region of interest" description="Disordered" evidence="8">
    <location>
        <begin position="515"/>
        <end position="536"/>
    </location>
</feature>
<evidence type="ECO:0000256" key="4">
    <source>
        <dbReference type="ARBA" id="ARBA00022840"/>
    </source>
</evidence>